<dbReference type="AlphaFoldDB" id="A0A1I3TGZ7"/>
<dbReference type="UniPathway" id="UPA00557">
    <property type="reaction ID" value="UER00614"/>
</dbReference>
<keyword evidence="16" id="KW-0594">Phospholipid biosynthesis</keyword>
<dbReference type="Proteomes" id="UP000183299">
    <property type="component" value="Unassembled WGS sequence"/>
</dbReference>
<evidence type="ECO:0000256" key="4">
    <source>
        <dbReference type="ARBA" id="ARBA00005189"/>
    </source>
</evidence>
<protein>
    <recommendedName>
        <fullName evidence="7 18">Phosphatidate cytidylyltransferase</fullName>
        <ecNumber evidence="6 18">2.7.7.41</ecNumber>
    </recommendedName>
</protein>
<name>A0A1I3TGZ7_9RHOB</name>
<sequence length="246" mass="26290">MRIALCGPRPAFWRGEIVSANSPKTGKWRDLMPRLLSAVVMVAVGLGAVLTSHLAFSGLVAVVGLVGLWELWRMWQVKQATGMTAGDRNVLLAYLAVLVLGCLGLVTLSAEGGRALLLYVIGLVVVTDSMGYLVGKTLGGPKFWPRISPNKTWSGVLGGWIGAGLLGYFCHPFMPEGLVRLWFFVTSSMILSFASQLGDMAESGLKRRMGVKDSSNIIPGHGGVLDRFDALLALGALAFILDVIFG</sequence>
<comment type="similarity">
    <text evidence="5 18">Belongs to the CDS family.</text>
</comment>
<organism evidence="20 21">
    <name type="scientific">Celeribacter halophilus</name>
    <dbReference type="NCBI Taxonomy" id="576117"/>
    <lineage>
        <taxon>Bacteria</taxon>
        <taxon>Pseudomonadati</taxon>
        <taxon>Pseudomonadota</taxon>
        <taxon>Alphaproteobacteria</taxon>
        <taxon>Rhodobacterales</taxon>
        <taxon>Roseobacteraceae</taxon>
        <taxon>Celeribacter</taxon>
    </lineage>
</organism>
<evidence type="ECO:0000256" key="2">
    <source>
        <dbReference type="ARBA" id="ARBA00004651"/>
    </source>
</evidence>
<dbReference type="OrthoDB" id="9799199at2"/>
<keyword evidence="9" id="KW-0444">Lipid biosynthesis</keyword>
<gene>
    <name evidence="20" type="ORF">SAMN04488138_108128</name>
</gene>
<dbReference type="EMBL" id="FORY01000008">
    <property type="protein sequence ID" value="SFJ70155.1"/>
    <property type="molecule type" value="Genomic_DNA"/>
</dbReference>
<evidence type="ECO:0000256" key="18">
    <source>
        <dbReference type="RuleBase" id="RU003938"/>
    </source>
</evidence>
<dbReference type="STRING" id="576117.SAMN04488138_108128"/>
<dbReference type="GO" id="GO:0016024">
    <property type="term" value="P:CDP-diacylglycerol biosynthetic process"/>
    <property type="evidence" value="ECO:0007669"/>
    <property type="project" value="UniProtKB-UniPathway"/>
</dbReference>
<comment type="subcellular location">
    <subcellularLocation>
        <location evidence="2">Cell membrane</location>
        <topology evidence="2">Multi-pass membrane protein</topology>
    </subcellularLocation>
</comment>
<evidence type="ECO:0000256" key="17">
    <source>
        <dbReference type="ARBA" id="ARBA00023264"/>
    </source>
</evidence>
<dbReference type="InterPro" id="IPR000374">
    <property type="entry name" value="PC_trans"/>
</dbReference>
<evidence type="ECO:0000256" key="1">
    <source>
        <dbReference type="ARBA" id="ARBA00001698"/>
    </source>
</evidence>
<accession>A0A1I3TGZ7</accession>
<dbReference type="EC" id="2.7.7.41" evidence="6 18"/>
<evidence type="ECO:0000256" key="8">
    <source>
        <dbReference type="ARBA" id="ARBA00022475"/>
    </source>
</evidence>
<evidence type="ECO:0000256" key="3">
    <source>
        <dbReference type="ARBA" id="ARBA00005119"/>
    </source>
</evidence>
<comment type="pathway">
    <text evidence="3 18">Phospholipid metabolism; CDP-diacylglycerol biosynthesis; CDP-diacylglycerol from sn-glycerol 3-phosphate: step 3/3.</text>
</comment>
<dbReference type="PANTHER" id="PTHR46382">
    <property type="entry name" value="PHOSPHATIDATE CYTIDYLYLTRANSFERASE"/>
    <property type="match status" value="1"/>
</dbReference>
<evidence type="ECO:0000256" key="9">
    <source>
        <dbReference type="ARBA" id="ARBA00022516"/>
    </source>
</evidence>
<evidence type="ECO:0000256" key="11">
    <source>
        <dbReference type="ARBA" id="ARBA00022692"/>
    </source>
</evidence>
<evidence type="ECO:0000313" key="21">
    <source>
        <dbReference type="Proteomes" id="UP000183299"/>
    </source>
</evidence>
<keyword evidence="11 18" id="KW-0812">Transmembrane</keyword>
<comment type="catalytic activity">
    <reaction evidence="1 18">
        <text>a 1,2-diacyl-sn-glycero-3-phosphate + CTP + H(+) = a CDP-1,2-diacyl-sn-glycerol + diphosphate</text>
        <dbReference type="Rhea" id="RHEA:16229"/>
        <dbReference type="ChEBI" id="CHEBI:15378"/>
        <dbReference type="ChEBI" id="CHEBI:33019"/>
        <dbReference type="ChEBI" id="CHEBI:37563"/>
        <dbReference type="ChEBI" id="CHEBI:58332"/>
        <dbReference type="ChEBI" id="CHEBI:58608"/>
        <dbReference type="EC" id="2.7.7.41"/>
    </reaction>
</comment>
<dbReference type="Pfam" id="PF01148">
    <property type="entry name" value="CTP_transf_1"/>
    <property type="match status" value="1"/>
</dbReference>
<evidence type="ECO:0000256" key="14">
    <source>
        <dbReference type="ARBA" id="ARBA00023098"/>
    </source>
</evidence>
<feature type="transmembrane region" description="Helical" evidence="19">
    <location>
        <begin position="90"/>
        <end position="110"/>
    </location>
</feature>
<reference evidence="20 21" key="1">
    <citation type="submission" date="2016-10" db="EMBL/GenBank/DDBJ databases">
        <authorList>
            <person name="de Groot N.N."/>
        </authorList>
    </citation>
    <scope>NUCLEOTIDE SEQUENCE [LARGE SCALE GENOMIC DNA]</scope>
    <source>
        <strain evidence="20 21">CGMCC 1.8891</strain>
    </source>
</reference>
<feature type="transmembrane region" description="Helical" evidence="19">
    <location>
        <begin position="116"/>
        <end position="135"/>
    </location>
</feature>
<evidence type="ECO:0000256" key="15">
    <source>
        <dbReference type="ARBA" id="ARBA00023136"/>
    </source>
</evidence>
<feature type="transmembrane region" description="Helical" evidence="19">
    <location>
        <begin position="36"/>
        <end position="69"/>
    </location>
</feature>
<keyword evidence="15 19" id="KW-0472">Membrane</keyword>
<keyword evidence="17" id="KW-1208">Phospholipid metabolism</keyword>
<keyword evidence="14" id="KW-0443">Lipid metabolism</keyword>
<dbReference type="PANTHER" id="PTHR46382:SF1">
    <property type="entry name" value="PHOSPHATIDATE CYTIDYLYLTRANSFERASE"/>
    <property type="match status" value="1"/>
</dbReference>
<keyword evidence="8" id="KW-1003">Cell membrane</keyword>
<evidence type="ECO:0000256" key="6">
    <source>
        <dbReference type="ARBA" id="ARBA00012487"/>
    </source>
</evidence>
<keyword evidence="12 18" id="KW-0548">Nucleotidyltransferase</keyword>
<comment type="pathway">
    <text evidence="4">Lipid metabolism.</text>
</comment>
<evidence type="ECO:0000313" key="20">
    <source>
        <dbReference type="EMBL" id="SFJ70155.1"/>
    </source>
</evidence>
<evidence type="ECO:0000256" key="13">
    <source>
        <dbReference type="ARBA" id="ARBA00022989"/>
    </source>
</evidence>
<dbReference type="GO" id="GO:0004605">
    <property type="term" value="F:phosphatidate cytidylyltransferase activity"/>
    <property type="evidence" value="ECO:0007669"/>
    <property type="project" value="UniProtKB-EC"/>
</dbReference>
<keyword evidence="21" id="KW-1185">Reference proteome</keyword>
<keyword evidence="10 18" id="KW-0808">Transferase</keyword>
<evidence type="ECO:0000256" key="12">
    <source>
        <dbReference type="ARBA" id="ARBA00022695"/>
    </source>
</evidence>
<evidence type="ECO:0000256" key="19">
    <source>
        <dbReference type="SAM" id="Phobius"/>
    </source>
</evidence>
<dbReference type="GO" id="GO:0005886">
    <property type="term" value="C:plasma membrane"/>
    <property type="evidence" value="ECO:0007669"/>
    <property type="project" value="UniProtKB-SubCell"/>
</dbReference>
<proteinExistence type="inferred from homology"/>
<evidence type="ECO:0000256" key="5">
    <source>
        <dbReference type="ARBA" id="ARBA00010185"/>
    </source>
</evidence>
<feature type="transmembrane region" description="Helical" evidence="19">
    <location>
        <begin position="156"/>
        <end position="174"/>
    </location>
</feature>
<evidence type="ECO:0000256" key="16">
    <source>
        <dbReference type="ARBA" id="ARBA00023209"/>
    </source>
</evidence>
<dbReference type="PROSITE" id="PS01315">
    <property type="entry name" value="CDS"/>
    <property type="match status" value="1"/>
</dbReference>
<evidence type="ECO:0000256" key="10">
    <source>
        <dbReference type="ARBA" id="ARBA00022679"/>
    </source>
</evidence>
<evidence type="ECO:0000256" key="7">
    <source>
        <dbReference type="ARBA" id="ARBA00019373"/>
    </source>
</evidence>
<keyword evidence="13 19" id="KW-1133">Transmembrane helix</keyword>